<dbReference type="AlphaFoldDB" id="A0A2M9CAE5"/>
<keyword evidence="2" id="KW-1185">Reference proteome</keyword>
<evidence type="ECO:0000313" key="2">
    <source>
        <dbReference type="Proteomes" id="UP000228740"/>
    </source>
</evidence>
<organism evidence="1 2">
    <name type="scientific">Chryseobacterium geocarposphaerae</name>
    <dbReference type="NCBI Taxonomy" id="1416776"/>
    <lineage>
        <taxon>Bacteria</taxon>
        <taxon>Pseudomonadati</taxon>
        <taxon>Bacteroidota</taxon>
        <taxon>Flavobacteriia</taxon>
        <taxon>Flavobacteriales</taxon>
        <taxon>Weeksellaceae</taxon>
        <taxon>Chryseobacterium group</taxon>
        <taxon>Chryseobacterium</taxon>
    </lineage>
</organism>
<name>A0A2M9CAE5_9FLAO</name>
<reference evidence="1 2" key="1">
    <citation type="submission" date="2017-11" db="EMBL/GenBank/DDBJ databases">
        <title>Genomic Encyclopedia of Archaeal and Bacterial Type Strains, Phase II (KMG-II): From Individual Species to Whole Genera.</title>
        <authorList>
            <person name="Goeker M."/>
        </authorList>
    </citation>
    <scope>NUCLEOTIDE SEQUENCE [LARGE SCALE GENOMIC DNA]</scope>
    <source>
        <strain evidence="1 2">DSM 27617</strain>
    </source>
</reference>
<accession>A0A2M9CAE5</accession>
<proteinExistence type="predicted"/>
<protein>
    <submittedName>
        <fullName evidence="1">Uncharacterized protein</fullName>
    </submittedName>
</protein>
<evidence type="ECO:0000313" key="1">
    <source>
        <dbReference type="EMBL" id="PJJ67819.1"/>
    </source>
</evidence>
<gene>
    <name evidence="1" type="ORF">CLV73_1838</name>
</gene>
<dbReference type="EMBL" id="PGFD01000001">
    <property type="protein sequence ID" value="PJJ67819.1"/>
    <property type="molecule type" value="Genomic_DNA"/>
</dbReference>
<sequence>MKHNFSIFYKNKELKNITSINHHHDPLHKKICSFPQISSINAKYFS</sequence>
<comment type="caution">
    <text evidence="1">The sequence shown here is derived from an EMBL/GenBank/DDBJ whole genome shotgun (WGS) entry which is preliminary data.</text>
</comment>
<dbReference type="Proteomes" id="UP000228740">
    <property type="component" value="Unassembled WGS sequence"/>
</dbReference>